<comment type="caution">
    <text evidence="2">The sequence shown here is derived from an EMBL/GenBank/DDBJ whole genome shotgun (WGS) entry which is preliminary data.</text>
</comment>
<evidence type="ECO:0000313" key="3">
    <source>
        <dbReference type="Proteomes" id="UP000644147"/>
    </source>
</evidence>
<dbReference type="Proteomes" id="UP000644147">
    <property type="component" value="Unassembled WGS sequence"/>
</dbReference>
<dbReference type="Pfam" id="PF00085">
    <property type="entry name" value="Thioredoxin"/>
    <property type="match status" value="1"/>
</dbReference>
<proteinExistence type="predicted"/>
<accession>A0ABS1C1L6</accession>
<dbReference type="Gene3D" id="3.40.30.10">
    <property type="entry name" value="Glutaredoxin"/>
    <property type="match status" value="1"/>
</dbReference>
<evidence type="ECO:0000259" key="1">
    <source>
        <dbReference type="Pfam" id="PF00085"/>
    </source>
</evidence>
<dbReference type="SUPFAM" id="SSF52833">
    <property type="entry name" value="Thioredoxin-like"/>
    <property type="match status" value="1"/>
</dbReference>
<protein>
    <submittedName>
        <fullName evidence="2">Thioredoxin family protein</fullName>
    </submittedName>
</protein>
<reference evidence="2 3" key="1">
    <citation type="submission" date="2020-12" db="EMBL/GenBank/DDBJ databases">
        <title>Bacterial novel species Adhaeribacter sp. BT258 isolated from soil.</title>
        <authorList>
            <person name="Jung H.-Y."/>
        </authorList>
    </citation>
    <scope>NUCLEOTIDE SEQUENCE [LARGE SCALE GENOMIC DNA]</scope>
    <source>
        <strain evidence="2 3">BT258</strain>
    </source>
</reference>
<dbReference type="InterPro" id="IPR036249">
    <property type="entry name" value="Thioredoxin-like_sf"/>
</dbReference>
<name>A0ABS1C1L6_9BACT</name>
<feature type="domain" description="Thioredoxin" evidence="1">
    <location>
        <begin position="4"/>
        <end position="101"/>
    </location>
</feature>
<dbReference type="CDD" id="cd02947">
    <property type="entry name" value="TRX_family"/>
    <property type="match status" value="1"/>
</dbReference>
<keyword evidence="3" id="KW-1185">Reference proteome</keyword>
<gene>
    <name evidence="2" type="ORF">I5M27_09860</name>
</gene>
<dbReference type="EMBL" id="JAEHFX010000004">
    <property type="protein sequence ID" value="MBK0403291.1"/>
    <property type="molecule type" value="Genomic_DNA"/>
</dbReference>
<dbReference type="InterPro" id="IPR013766">
    <property type="entry name" value="Thioredoxin_domain"/>
</dbReference>
<evidence type="ECO:0000313" key="2">
    <source>
        <dbReference type="EMBL" id="MBK0403291.1"/>
    </source>
</evidence>
<sequence>MPIKEATDQELRNLIFENPKVIVKFTKTDCPVCERMGRTYLKLSNQARYNDVVFLRMEASENPVSSQEVHLTGTPFFATYKNSVLATCKLISDEKELEELLTELQ</sequence>
<organism evidence="2 3">
    <name type="scientific">Adhaeribacter terrigena</name>
    <dbReference type="NCBI Taxonomy" id="2793070"/>
    <lineage>
        <taxon>Bacteria</taxon>
        <taxon>Pseudomonadati</taxon>
        <taxon>Bacteroidota</taxon>
        <taxon>Cytophagia</taxon>
        <taxon>Cytophagales</taxon>
        <taxon>Hymenobacteraceae</taxon>
        <taxon>Adhaeribacter</taxon>
    </lineage>
</organism>
<dbReference type="RefSeq" id="WP_200506044.1">
    <property type="nucleotide sequence ID" value="NZ_JAEHFX010000004.1"/>
</dbReference>